<dbReference type="InterPro" id="IPR036955">
    <property type="entry name" value="AP2/ERF_dom_sf"/>
</dbReference>
<evidence type="ECO:0000313" key="8">
    <source>
        <dbReference type="EMBL" id="WOH04586.1"/>
    </source>
</evidence>
<dbReference type="PANTHER" id="PTHR31194:SF202">
    <property type="entry name" value="ETHYLENE-RESPONSIVE TRANSCRIPTION FACTOR ERF070"/>
    <property type="match status" value="1"/>
</dbReference>
<evidence type="ECO:0000256" key="1">
    <source>
        <dbReference type="ARBA" id="ARBA00004123"/>
    </source>
</evidence>
<proteinExistence type="predicted"/>
<keyword evidence="3" id="KW-0238">DNA-binding</keyword>
<dbReference type="Proteomes" id="UP000077755">
    <property type="component" value="Chromosome 6"/>
</dbReference>
<evidence type="ECO:0000256" key="5">
    <source>
        <dbReference type="ARBA" id="ARBA00023242"/>
    </source>
</evidence>
<gene>
    <name evidence="8" type="ORF">DCAR_0623996</name>
</gene>
<keyword evidence="9" id="KW-1185">Reference proteome</keyword>
<dbReference type="InterPro" id="IPR001471">
    <property type="entry name" value="AP2/ERF_dom"/>
</dbReference>
<feature type="compositionally biased region" description="Polar residues" evidence="6">
    <location>
        <begin position="184"/>
        <end position="206"/>
    </location>
</feature>
<evidence type="ECO:0000256" key="3">
    <source>
        <dbReference type="ARBA" id="ARBA00023125"/>
    </source>
</evidence>
<dbReference type="EMBL" id="CP093348">
    <property type="protein sequence ID" value="WOH04586.1"/>
    <property type="molecule type" value="Genomic_DNA"/>
</dbReference>
<keyword evidence="5" id="KW-0539">Nucleus</keyword>
<dbReference type="GO" id="GO:0003677">
    <property type="term" value="F:DNA binding"/>
    <property type="evidence" value="ECO:0007669"/>
    <property type="project" value="UniProtKB-KW"/>
</dbReference>
<dbReference type="PRINTS" id="PR00367">
    <property type="entry name" value="ETHRSPELEMNT"/>
</dbReference>
<dbReference type="PROSITE" id="PS51032">
    <property type="entry name" value="AP2_ERF"/>
    <property type="match status" value="1"/>
</dbReference>
<accession>A0AAF0XA87</accession>
<feature type="domain" description="AP2/ERF" evidence="7">
    <location>
        <begin position="108"/>
        <end position="165"/>
    </location>
</feature>
<organism evidence="8 9">
    <name type="scientific">Daucus carota subsp. sativus</name>
    <name type="common">Carrot</name>
    <dbReference type="NCBI Taxonomy" id="79200"/>
    <lineage>
        <taxon>Eukaryota</taxon>
        <taxon>Viridiplantae</taxon>
        <taxon>Streptophyta</taxon>
        <taxon>Embryophyta</taxon>
        <taxon>Tracheophyta</taxon>
        <taxon>Spermatophyta</taxon>
        <taxon>Magnoliopsida</taxon>
        <taxon>eudicotyledons</taxon>
        <taxon>Gunneridae</taxon>
        <taxon>Pentapetalae</taxon>
        <taxon>asterids</taxon>
        <taxon>campanulids</taxon>
        <taxon>Apiales</taxon>
        <taxon>Apiaceae</taxon>
        <taxon>Apioideae</taxon>
        <taxon>Scandiceae</taxon>
        <taxon>Daucinae</taxon>
        <taxon>Daucus</taxon>
        <taxon>Daucus sect. Daucus</taxon>
    </lineage>
</organism>
<sequence length="349" mass="39531">MSMNDCNVVLREKFTQHMNLTRKLMKPLPGQRTKRFLRKIVRIIVTDHDATDSSSDEEAELYDRRRVKKYHNVVLVEAGTDSTRKMEVSDDDHGGKRAKPVRDSSEKRYRGVRYRAWGTFGAEIRHPTKKEKLWLGTYGTPEEAARVYDTAAISLHGAKALTNFGNPSRKVEKQIFVQSNMSNESMEGSYQNTLTSPTSGLRNENQPALEEATDKGKGKEKVEVVEFSAEEDGPCRKLNTMNSYMPMDNLFEDDYGFGSMEPITFDNLPIFPDEEMLKINYDDKDLGINLSFPIPLKKDRNFLDNDGLDIGVDSGFSYEVIYGIGTTGSTSGVIDDYDFEDNDFSLATD</sequence>
<evidence type="ECO:0000259" key="7">
    <source>
        <dbReference type="PROSITE" id="PS51032"/>
    </source>
</evidence>
<feature type="region of interest" description="Disordered" evidence="6">
    <location>
        <begin position="184"/>
        <end position="220"/>
    </location>
</feature>
<feature type="region of interest" description="Disordered" evidence="6">
    <location>
        <begin position="83"/>
        <end position="104"/>
    </location>
</feature>
<evidence type="ECO:0000313" key="9">
    <source>
        <dbReference type="Proteomes" id="UP000077755"/>
    </source>
</evidence>
<dbReference type="InterPro" id="IPR050913">
    <property type="entry name" value="AP2/ERF_ERF"/>
</dbReference>
<keyword evidence="4" id="KW-0804">Transcription</keyword>
<dbReference type="GO" id="GO:0003700">
    <property type="term" value="F:DNA-binding transcription factor activity"/>
    <property type="evidence" value="ECO:0007669"/>
    <property type="project" value="InterPro"/>
</dbReference>
<reference evidence="8" key="2">
    <citation type="submission" date="2022-03" db="EMBL/GenBank/DDBJ databases">
        <title>Draft title - Genomic analysis of global carrot germplasm unveils the trajectory of domestication and the origin of high carotenoid orange carrot.</title>
        <authorList>
            <person name="Iorizzo M."/>
            <person name="Ellison S."/>
            <person name="Senalik D."/>
            <person name="Macko-Podgorni A."/>
            <person name="Grzebelus D."/>
            <person name="Bostan H."/>
            <person name="Rolling W."/>
            <person name="Curaba J."/>
            <person name="Simon P."/>
        </authorList>
    </citation>
    <scope>NUCLEOTIDE SEQUENCE</scope>
    <source>
        <tissue evidence="8">Leaf</tissue>
    </source>
</reference>
<dbReference type="CDD" id="cd00018">
    <property type="entry name" value="AP2"/>
    <property type="match status" value="1"/>
</dbReference>
<dbReference type="Gene3D" id="3.30.730.10">
    <property type="entry name" value="AP2/ERF domain"/>
    <property type="match status" value="1"/>
</dbReference>
<comment type="subcellular location">
    <subcellularLocation>
        <location evidence="1">Nucleus</location>
    </subcellularLocation>
</comment>
<name>A0AAF0XA87_DAUCS</name>
<evidence type="ECO:0000256" key="2">
    <source>
        <dbReference type="ARBA" id="ARBA00023015"/>
    </source>
</evidence>
<dbReference type="GO" id="GO:0005634">
    <property type="term" value="C:nucleus"/>
    <property type="evidence" value="ECO:0007669"/>
    <property type="project" value="UniProtKB-SubCell"/>
</dbReference>
<dbReference type="InterPro" id="IPR016177">
    <property type="entry name" value="DNA-bd_dom_sf"/>
</dbReference>
<evidence type="ECO:0000256" key="4">
    <source>
        <dbReference type="ARBA" id="ARBA00023163"/>
    </source>
</evidence>
<evidence type="ECO:0000256" key="6">
    <source>
        <dbReference type="SAM" id="MobiDB-lite"/>
    </source>
</evidence>
<protein>
    <recommendedName>
        <fullName evidence="7">AP2/ERF domain-containing protein</fullName>
    </recommendedName>
</protein>
<dbReference type="KEGG" id="dcr:108226028"/>
<reference evidence="8" key="1">
    <citation type="journal article" date="2016" name="Nat. Genet.">
        <title>A high-quality carrot genome assembly provides new insights into carotenoid accumulation and asterid genome evolution.</title>
        <authorList>
            <person name="Iorizzo M."/>
            <person name="Ellison S."/>
            <person name="Senalik D."/>
            <person name="Zeng P."/>
            <person name="Satapoomin P."/>
            <person name="Huang J."/>
            <person name="Bowman M."/>
            <person name="Iovene M."/>
            <person name="Sanseverino W."/>
            <person name="Cavagnaro P."/>
            <person name="Yildiz M."/>
            <person name="Macko-Podgorni A."/>
            <person name="Moranska E."/>
            <person name="Grzebelus E."/>
            <person name="Grzebelus D."/>
            <person name="Ashrafi H."/>
            <person name="Zheng Z."/>
            <person name="Cheng S."/>
            <person name="Spooner D."/>
            <person name="Van Deynze A."/>
            <person name="Simon P."/>
        </authorList>
    </citation>
    <scope>NUCLEOTIDE SEQUENCE</scope>
    <source>
        <tissue evidence="8">Leaf</tissue>
    </source>
</reference>
<dbReference type="SMART" id="SM00380">
    <property type="entry name" value="AP2"/>
    <property type="match status" value="1"/>
</dbReference>
<keyword evidence="2" id="KW-0805">Transcription regulation</keyword>
<dbReference type="AlphaFoldDB" id="A0AAF0XA87"/>
<dbReference type="Pfam" id="PF00847">
    <property type="entry name" value="AP2"/>
    <property type="match status" value="1"/>
</dbReference>
<dbReference type="SUPFAM" id="SSF54171">
    <property type="entry name" value="DNA-binding domain"/>
    <property type="match status" value="1"/>
</dbReference>
<dbReference type="PANTHER" id="PTHR31194">
    <property type="entry name" value="SHN SHINE , DNA BINDING / TRANSCRIPTION FACTOR"/>
    <property type="match status" value="1"/>
</dbReference>